<dbReference type="Proteomes" id="UP000001555">
    <property type="component" value="Unassembled WGS sequence"/>
</dbReference>
<dbReference type="AlphaFoldDB" id="A0A1S4LUY1"/>
<reference evidence="1" key="2">
    <citation type="submission" date="2020-05" db="UniProtKB">
        <authorList>
            <consortium name="EnsemblMetazoa"/>
        </authorList>
    </citation>
    <scope>IDENTIFICATION</scope>
    <source>
        <strain evidence="1">wikel</strain>
    </source>
</reference>
<dbReference type="EnsemblMetazoa" id="ISCW019614-RA">
    <property type="protein sequence ID" value="ISCW019614-PA"/>
    <property type="gene ID" value="ISCW019614"/>
</dbReference>
<evidence type="ECO:0000313" key="2">
    <source>
        <dbReference type="Proteomes" id="UP000001555"/>
    </source>
</evidence>
<dbReference type="VEuPathDB" id="VectorBase:ISCI019614"/>
<proteinExistence type="predicted"/>
<evidence type="ECO:0000313" key="1">
    <source>
        <dbReference type="EnsemblMetazoa" id="ISCW019614-PA"/>
    </source>
</evidence>
<sequence>MTPSARTCIVRSLRNARAWTAMDPEAPGRDDVEVLARRGVECLADVREHHRGRGLLGLGLSSELAKSPTASAVHRCLRKPQKQSGRATAASRW</sequence>
<keyword evidence="2" id="KW-1185">Reference proteome</keyword>
<name>A0A1S4LUY1_IXOSC</name>
<organism evidence="1 2">
    <name type="scientific">Ixodes scapularis</name>
    <name type="common">Black-legged tick</name>
    <name type="synonym">Deer tick</name>
    <dbReference type="NCBI Taxonomy" id="6945"/>
    <lineage>
        <taxon>Eukaryota</taxon>
        <taxon>Metazoa</taxon>
        <taxon>Ecdysozoa</taxon>
        <taxon>Arthropoda</taxon>
        <taxon>Chelicerata</taxon>
        <taxon>Arachnida</taxon>
        <taxon>Acari</taxon>
        <taxon>Parasitiformes</taxon>
        <taxon>Ixodida</taxon>
        <taxon>Ixodoidea</taxon>
        <taxon>Ixodidae</taxon>
        <taxon>Ixodinae</taxon>
        <taxon>Ixodes</taxon>
    </lineage>
</organism>
<dbReference type="VEuPathDB" id="VectorBase:ISCW019614"/>
<reference evidence="2" key="1">
    <citation type="submission" date="2008-03" db="EMBL/GenBank/DDBJ databases">
        <title>Annotation of Ixodes scapularis.</title>
        <authorList>
            <consortium name="Ixodes scapularis Genome Project Consortium"/>
            <person name="Caler E."/>
            <person name="Hannick L.I."/>
            <person name="Bidwell S."/>
            <person name="Joardar V."/>
            <person name="Thiagarajan M."/>
            <person name="Amedeo P."/>
            <person name="Galinsky K.J."/>
            <person name="Schobel S."/>
            <person name="Inman J."/>
            <person name="Hostetler J."/>
            <person name="Miller J."/>
            <person name="Hammond M."/>
            <person name="Megy K."/>
            <person name="Lawson D."/>
            <person name="Kodira C."/>
            <person name="Sutton G."/>
            <person name="Meyer J."/>
            <person name="Hill C.A."/>
            <person name="Birren B."/>
            <person name="Nene V."/>
            <person name="Collins F."/>
            <person name="Alarcon-Chaidez F."/>
            <person name="Wikel S."/>
            <person name="Strausberg R."/>
        </authorList>
    </citation>
    <scope>NUCLEOTIDE SEQUENCE [LARGE SCALE GENOMIC DNA]</scope>
    <source>
        <strain evidence="2">Wikel</strain>
    </source>
</reference>
<dbReference type="EMBL" id="ABJB011042515">
    <property type="status" value="NOT_ANNOTATED_CDS"/>
    <property type="molecule type" value="Genomic_DNA"/>
</dbReference>
<accession>A0A1S4LUY1</accession>
<protein>
    <submittedName>
        <fullName evidence="1">Uncharacterized protein</fullName>
    </submittedName>
</protein>
<dbReference type="InParanoid" id="A0A1S4LUY1"/>